<sequence length="232" mass="24271">MNHDIPGAAAWSAPVRAGRSITLTALADGANASVLIIGADRLDRLNVPDTLKSQMSARIRAGLVLMSDRGLALATVVASSLDWHDCLTGFVPDRLLTIELAKHGFGPADLHGCINFFSKVAIADDSRASLAFEPDHARAGDTVTLRAEQDLLVFISTAPHPLSDKAAGLTRSDQAAAGLTHSDLAAAADDPRSDQAAAAGVAVRIEASGRGDDPDLREEALRALELTRELIA</sequence>
<keyword evidence="3" id="KW-1185">Reference proteome</keyword>
<dbReference type="Pfam" id="PF09347">
    <property type="entry name" value="DUF1989"/>
    <property type="match status" value="1"/>
</dbReference>
<feature type="domain" description="DUF1989" evidence="1">
    <location>
        <begin position="4"/>
        <end position="152"/>
    </location>
</feature>
<gene>
    <name evidence="2" type="ORF">EV652_101168</name>
</gene>
<evidence type="ECO:0000313" key="3">
    <source>
        <dbReference type="Proteomes" id="UP000294508"/>
    </source>
</evidence>
<reference evidence="2 3" key="1">
    <citation type="journal article" date="2015" name="Stand. Genomic Sci.">
        <title>Genomic Encyclopedia of Bacterial and Archaeal Type Strains, Phase III: the genomes of soil and plant-associated and newly described type strains.</title>
        <authorList>
            <person name="Whitman W.B."/>
            <person name="Woyke T."/>
            <person name="Klenk H.P."/>
            <person name="Zhou Y."/>
            <person name="Lilburn T.G."/>
            <person name="Beck B.J."/>
            <person name="De Vos P."/>
            <person name="Vandamme P."/>
            <person name="Eisen J.A."/>
            <person name="Garrity G."/>
            <person name="Hugenholtz P."/>
            <person name="Kyrpides N.C."/>
        </authorList>
    </citation>
    <scope>NUCLEOTIDE SEQUENCE [LARGE SCALE GENOMIC DNA]</scope>
    <source>
        <strain evidence="2 3">VKM Ac-2572</strain>
    </source>
</reference>
<protein>
    <recommendedName>
        <fullName evidence="1">DUF1989 domain-containing protein</fullName>
    </recommendedName>
</protein>
<dbReference type="RefSeq" id="WP_199237943.1">
    <property type="nucleotide sequence ID" value="NZ_SLWN01000001.1"/>
</dbReference>
<name>A0A4R2HXC1_9ACTN</name>
<dbReference type="EMBL" id="SLWN01000001">
    <property type="protein sequence ID" value="TCO35288.1"/>
    <property type="molecule type" value="Genomic_DNA"/>
</dbReference>
<proteinExistence type="predicted"/>
<organism evidence="2 3">
    <name type="scientific">Kribbella steppae</name>
    <dbReference type="NCBI Taxonomy" id="2512223"/>
    <lineage>
        <taxon>Bacteria</taxon>
        <taxon>Bacillati</taxon>
        <taxon>Actinomycetota</taxon>
        <taxon>Actinomycetes</taxon>
        <taxon>Propionibacteriales</taxon>
        <taxon>Kribbellaceae</taxon>
        <taxon>Kribbella</taxon>
    </lineage>
</organism>
<evidence type="ECO:0000259" key="1">
    <source>
        <dbReference type="Pfam" id="PF09347"/>
    </source>
</evidence>
<dbReference type="InterPro" id="IPR018959">
    <property type="entry name" value="DUF1989"/>
</dbReference>
<dbReference type="AlphaFoldDB" id="A0A4R2HXC1"/>
<evidence type="ECO:0000313" key="2">
    <source>
        <dbReference type="EMBL" id="TCO35288.1"/>
    </source>
</evidence>
<comment type="caution">
    <text evidence="2">The sequence shown here is derived from an EMBL/GenBank/DDBJ whole genome shotgun (WGS) entry which is preliminary data.</text>
</comment>
<dbReference type="Proteomes" id="UP000294508">
    <property type="component" value="Unassembled WGS sequence"/>
</dbReference>
<accession>A0A4R2HXC1</accession>